<name>A0A2T9WMA3_NANST</name>
<organism evidence="2">
    <name type="scientific">Nanobsidianus stetteri</name>
    <dbReference type="NCBI Taxonomy" id="1294122"/>
    <lineage>
        <taxon>Archaea</taxon>
        <taxon>Nanobdellota</taxon>
        <taxon>Candidatus Nanoarchaeia</taxon>
        <taxon>Nanoarchaeales</taxon>
        <taxon>Nanopusillaceae</taxon>
        <taxon>Candidatus Nanobsidianus</taxon>
    </lineage>
</organism>
<keyword evidence="1" id="KW-0175">Coiled coil</keyword>
<evidence type="ECO:0000313" key="2">
    <source>
        <dbReference type="EMBL" id="PVU68966.1"/>
    </source>
</evidence>
<sequence>MYEEELGKEFVKEFGEKLIEYAKNSYEEYQKELQQAHNKLPQTYREMLDVLLKKIDDSVPCKEENCLNSYEWSDIYQYIYKNHFKANVIRIINKHLEGLDSALPNYNKEIKNIRDVLITLSETEVNKTLFAAYMLTEYNALIDILSNPANSSINDKIFKQIKNLKASNDVQNYINAIQNYIEKQMEWIDLSYKKASEYIEDTIEELFHNNAEGFVVKMLSALFKYIA</sequence>
<reference evidence="2" key="2">
    <citation type="submission" date="2017-05" db="EMBL/GenBank/DDBJ databases">
        <authorList>
            <person name="Song R."/>
            <person name="Chenine A.L."/>
            <person name="Ruprecht R.M."/>
        </authorList>
    </citation>
    <scope>NUCLEOTIDE SEQUENCE</scope>
    <source>
        <strain evidence="2">SCGC AB-777_F03</strain>
    </source>
</reference>
<dbReference type="EMBL" id="QEFP01000001">
    <property type="protein sequence ID" value="PVU68966.1"/>
    <property type="molecule type" value="Genomic_DNA"/>
</dbReference>
<reference evidence="2" key="1">
    <citation type="journal article" date="2015" name="Appl. Environ. Microbiol.">
        <title>Nanoarchaeota, Their Sulfolobales Host, and Nanoarchaeota Virus Distribution across Yellowstone National Park Hot Springs.</title>
        <authorList>
            <person name="Munson-McGee J.H."/>
            <person name="Field E.K."/>
            <person name="Bateson M."/>
            <person name="Rooney C."/>
            <person name="Stepanauskas R."/>
            <person name="Young M.J."/>
        </authorList>
    </citation>
    <scope>NUCLEOTIDE SEQUENCE [LARGE SCALE GENOMIC DNA]</scope>
    <source>
        <strain evidence="2">SCGC AB-777_F03</strain>
    </source>
</reference>
<proteinExistence type="predicted"/>
<evidence type="ECO:0000256" key="1">
    <source>
        <dbReference type="SAM" id="Coils"/>
    </source>
</evidence>
<dbReference type="AlphaFoldDB" id="A0A2T9WMA3"/>
<feature type="coiled-coil region" evidence="1">
    <location>
        <begin position="19"/>
        <end position="46"/>
    </location>
</feature>
<gene>
    <name evidence="2" type="ORF">DDW03_00350</name>
</gene>
<comment type="caution">
    <text evidence="2">The sequence shown here is derived from an EMBL/GenBank/DDBJ whole genome shotgun (WGS) entry which is preliminary data.</text>
</comment>
<protein>
    <submittedName>
        <fullName evidence="2">Uncharacterized protein</fullName>
    </submittedName>
</protein>
<accession>A0A2T9WMA3</accession>